<name>A0A563W0S7_9CYAN</name>
<dbReference type="AlphaFoldDB" id="A0A563W0S7"/>
<sequence>MKEKFPGWYSIIEREIAESLIDYGYCFPERYECLDNEWPGKNYQGWKIFTDGEIVEVYHQGACYWISCEFADLEPEDIKKEIALIIDETQEIINQIINREPEKYQQLSLL</sequence>
<dbReference type="EMBL" id="CAACVJ010000539">
    <property type="protein sequence ID" value="VEP17298.1"/>
    <property type="molecule type" value="Genomic_DNA"/>
</dbReference>
<protein>
    <submittedName>
        <fullName evidence="1">Uncharacterized protein</fullName>
    </submittedName>
</protein>
<dbReference type="Proteomes" id="UP000320055">
    <property type="component" value="Unassembled WGS sequence"/>
</dbReference>
<dbReference type="RefSeq" id="WP_144875811.1">
    <property type="nucleotide sequence ID" value="NZ_LR214318.1"/>
</dbReference>
<accession>A0A563W0S7</accession>
<evidence type="ECO:0000313" key="1">
    <source>
        <dbReference type="EMBL" id="VEP17298.1"/>
    </source>
</evidence>
<reference evidence="1 2" key="1">
    <citation type="submission" date="2019-01" db="EMBL/GenBank/DDBJ databases">
        <authorList>
            <person name="Brito A."/>
        </authorList>
    </citation>
    <scope>NUCLEOTIDE SEQUENCE [LARGE SCALE GENOMIC DNA]</scope>
    <source>
        <strain evidence="1">1</strain>
    </source>
</reference>
<evidence type="ECO:0000313" key="2">
    <source>
        <dbReference type="Proteomes" id="UP000320055"/>
    </source>
</evidence>
<gene>
    <name evidence="1" type="ORF">H1P_5840004</name>
</gene>
<proteinExistence type="predicted"/>
<organism evidence="1 2">
    <name type="scientific">Hyella patelloides LEGE 07179</name>
    <dbReference type="NCBI Taxonomy" id="945734"/>
    <lineage>
        <taxon>Bacteria</taxon>
        <taxon>Bacillati</taxon>
        <taxon>Cyanobacteriota</taxon>
        <taxon>Cyanophyceae</taxon>
        <taxon>Pleurocapsales</taxon>
        <taxon>Hyellaceae</taxon>
        <taxon>Hyella</taxon>
    </lineage>
</organism>
<keyword evidence="2" id="KW-1185">Reference proteome</keyword>